<evidence type="ECO:0000256" key="1">
    <source>
        <dbReference type="ARBA" id="ARBA00022741"/>
    </source>
</evidence>
<dbReference type="AlphaFoldDB" id="L7JUT5"/>
<dbReference type="CDD" id="cd18791">
    <property type="entry name" value="SF2_C_RHA"/>
    <property type="match status" value="1"/>
</dbReference>
<dbReference type="SMART" id="SM00487">
    <property type="entry name" value="DEXDc"/>
    <property type="match status" value="1"/>
</dbReference>
<protein>
    <submittedName>
        <fullName evidence="8">RNA helicase, nucleoside-triphosphatase</fullName>
        <ecNumber evidence="8">3.6.1.15</ecNumber>
        <ecNumber evidence="8">3.6.4.13</ecNumber>
    </submittedName>
</protein>
<dbReference type="SMART" id="SM00490">
    <property type="entry name" value="HELICc"/>
    <property type="match status" value="1"/>
</dbReference>
<dbReference type="GO" id="GO:0003723">
    <property type="term" value="F:RNA binding"/>
    <property type="evidence" value="ECO:0007669"/>
    <property type="project" value="TreeGrafter"/>
</dbReference>
<proteinExistence type="predicted"/>
<feature type="domain" description="Helicase ATP-binding" evidence="6">
    <location>
        <begin position="169"/>
        <end position="326"/>
    </location>
</feature>
<dbReference type="STRING" id="72359.L7JUT5"/>
<dbReference type="PROSITE" id="PS51192">
    <property type="entry name" value="HELICASE_ATP_BIND_1"/>
    <property type="match status" value="1"/>
</dbReference>
<dbReference type="EC" id="3.6.4.13" evidence="8"/>
<dbReference type="GO" id="GO:0005524">
    <property type="term" value="F:ATP binding"/>
    <property type="evidence" value="ECO:0007669"/>
    <property type="project" value="UniProtKB-KW"/>
</dbReference>
<dbReference type="Pfam" id="PF00270">
    <property type="entry name" value="DEAD"/>
    <property type="match status" value="1"/>
</dbReference>
<keyword evidence="4" id="KW-0067">ATP-binding</keyword>
<feature type="domain" description="Helicase C-terminal" evidence="7">
    <location>
        <begin position="374"/>
        <end position="536"/>
    </location>
</feature>
<accession>L7JUT5</accession>
<dbReference type="PANTHER" id="PTHR18934">
    <property type="entry name" value="ATP-DEPENDENT RNA HELICASE"/>
    <property type="match status" value="1"/>
</dbReference>
<feature type="compositionally biased region" description="Basic and acidic residues" evidence="5">
    <location>
        <begin position="48"/>
        <end position="79"/>
    </location>
</feature>
<organism evidence="8 9">
    <name type="scientific">Trachipleistophora hominis</name>
    <name type="common">Microsporidian parasite</name>
    <dbReference type="NCBI Taxonomy" id="72359"/>
    <lineage>
        <taxon>Eukaryota</taxon>
        <taxon>Fungi</taxon>
        <taxon>Fungi incertae sedis</taxon>
        <taxon>Microsporidia</taxon>
        <taxon>Pleistophoridae</taxon>
        <taxon>Trachipleistophora</taxon>
    </lineage>
</organism>
<evidence type="ECO:0000256" key="2">
    <source>
        <dbReference type="ARBA" id="ARBA00022801"/>
    </source>
</evidence>
<evidence type="ECO:0000313" key="9">
    <source>
        <dbReference type="Proteomes" id="UP000011185"/>
    </source>
</evidence>
<dbReference type="SUPFAM" id="SSF52540">
    <property type="entry name" value="P-loop containing nucleoside triphosphate hydrolases"/>
    <property type="match status" value="1"/>
</dbReference>
<dbReference type="GO" id="GO:0000462">
    <property type="term" value="P:maturation of SSU-rRNA from tricistronic rRNA transcript (SSU-rRNA, 5.8S rRNA, LSU-rRNA)"/>
    <property type="evidence" value="ECO:0007669"/>
    <property type="project" value="TreeGrafter"/>
</dbReference>
<dbReference type="HOGENOM" id="CLU_001832_5_11_1"/>
<dbReference type="GO" id="GO:0017111">
    <property type="term" value="F:ribonucleoside triphosphate phosphatase activity"/>
    <property type="evidence" value="ECO:0007669"/>
    <property type="project" value="UniProtKB-EC"/>
</dbReference>
<evidence type="ECO:0000256" key="5">
    <source>
        <dbReference type="SAM" id="MobiDB-lite"/>
    </source>
</evidence>
<dbReference type="InterPro" id="IPR014001">
    <property type="entry name" value="Helicase_ATP-bd"/>
</dbReference>
<sequence>MSVARAKKNLEKYEDKRRKDALRSDLYKRINMASTACCPPEQNILRNENSKRSNKADCSDKQGKKRRDYDKFVRDKNPKDGNTYVKKHFCEKGQETLRSKDDLEQLEEFQHPINDNGSQYGENGTKSSNEVAEEKDKAQIYGGFCYNRREKVKRMREKLPIVYQEDEIISLIREKSVVLIIGSTGCGKSTQVPQMLLENNFKGILMTQPRRISCVSISERINYETNEQVAAYRFRFNNNVTPTTRIQVVTDGILLNEMIKDAMLSKFNVIIVDEVHELTINLEILLPLLSRLVQIRKDLKIILMSATPNDKIANVFSDHGEINLKSALYSVAVHYSGVCLQSCLQNKPEMAEGWKGKEEGNHLNLYNRIKNETEIIDRVVEIVNKKEGSILVFLTSKTQIYSLIRSLKGISDQIELIPLHASLPLKNQQMIYSNKRKCVLATNYAETGLTIPGIKYVIDCGYEKNCVSNGTLRSYPVVPISRASAEQRKGRAGRTGAGECYRMYSPVFYEGMRKFNTPQVESNSLDHFLLVLFHFKVKHNVFINRPDNEKLERSRKVLERIGAVKNLKITKLGRLIVKYPFEPRLSVILLKYDFNEIKLIISILDSDIEIRREDFEHFYQNETSDLLIKAKIILFCRDLNDYRENNHKERLNTNKNMFEMRKEVSANKTSNLRGKVKDLLEYDNLKEKKFNFTEDVENKIAKILFVTYHDHLCRRIHDEYYFNGKQVHIDRNSKDVISEYFVFQYLTERNGKLYAVNVTDVDKEWLKTDNLNI</sequence>
<evidence type="ECO:0000256" key="3">
    <source>
        <dbReference type="ARBA" id="ARBA00022806"/>
    </source>
</evidence>
<feature type="region of interest" description="Disordered" evidence="5">
    <location>
        <begin position="39"/>
        <end position="80"/>
    </location>
</feature>
<dbReference type="OMA" id="RYLERKM"/>
<dbReference type="Gene3D" id="3.40.50.300">
    <property type="entry name" value="P-loop containing nucleotide triphosphate hydrolases"/>
    <property type="match status" value="2"/>
</dbReference>
<keyword evidence="2 8" id="KW-0378">Hydrolase</keyword>
<dbReference type="VEuPathDB" id="MicrosporidiaDB:THOM_2278"/>
<dbReference type="OrthoDB" id="10253254at2759"/>
<dbReference type="PROSITE" id="PS51194">
    <property type="entry name" value="HELICASE_CTER"/>
    <property type="match status" value="1"/>
</dbReference>
<gene>
    <name evidence="8" type="ORF">THOM_2278</name>
</gene>
<evidence type="ECO:0000259" key="7">
    <source>
        <dbReference type="PROSITE" id="PS51194"/>
    </source>
</evidence>
<reference evidence="8 9" key="1">
    <citation type="journal article" date="2012" name="PLoS Pathog.">
        <title>The genome of the obligate intracellular parasite Trachipleistophora hominis: new insights into microsporidian genome dynamics and reductive evolution.</title>
        <authorList>
            <person name="Heinz E."/>
            <person name="Williams T.A."/>
            <person name="Nakjang S."/>
            <person name="Noel C.J."/>
            <person name="Swan D.C."/>
            <person name="Goldberg A.V."/>
            <person name="Harris S.R."/>
            <person name="Weinmaier T."/>
            <person name="Markert S."/>
            <person name="Becher D."/>
            <person name="Bernhardt J."/>
            <person name="Dagan T."/>
            <person name="Hacker C."/>
            <person name="Lucocq J.M."/>
            <person name="Schweder T."/>
            <person name="Rattei T."/>
            <person name="Hall N."/>
            <person name="Hirt R.P."/>
            <person name="Embley T.M."/>
        </authorList>
    </citation>
    <scope>NUCLEOTIDE SEQUENCE [LARGE SCALE GENOMIC DNA]</scope>
</reference>
<dbReference type="SMART" id="SM00847">
    <property type="entry name" value="HA2"/>
    <property type="match status" value="1"/>
</dbReference>
<dbReference type="GO" id="GO:0003724">
    <property type="term" value="F:RNA helicase activity"/>
    <property type="evidence" value="ECO:0007669"/>
    <property type="project" value="UniProtKB-EC"/>
</dbReference>
<name>L7JUT5_TRAHO</name>
<dbReference type="InterPro" id="IPR001650">
    <property type="entry name" value="Helicase_C-like"/>
</dbReference>
<dbReference type="PANTHER" id="PTHR18934:SF99">
    <property type="entry name" value="ATP-DEPENDENT RNA HELICASE DHX37-RELATED"/>
    <property type="match status" value="1"/>
</dbReference>
<dbReference type="Proteomes" id="UP000011185">
    <property type="component" value="Unassembled WGS sequence"/>
</dbReference>
<evidence type="ECO:0000256" key="4">
    <source>
        <dbReference type="ARBA" id="ARBA00022840"/>
    </source>
</evidence>
<keyword evidence="9" id="KW-1185">Reference proteome</keyword>
<dbReference type="GO" id="GO:0005730">
    <property type="term" value="C:nucleolus"/>
    <property type="evidence" value="ECO:0007669"/>
    <property type="project" value="TreeGrafter"/>
</dbReference>
<evidence type="ECO:0000259" key="6">
    <source>
        <dbReference type="PROSITE" id="PS51192"/>
    </source>
</evidence>
<dbReference type="EMBL" id="JH994023">
    <property type="protein sequence ID" value="ELQ74801.1"/>
    <property type="molecule type" value="Genomic_DNA"/>
</dbReference>
<dbReference type="InterPro" id="IPR007502">
    <property type="entry name" value="Helicase-assoc_dom"/>
</dbReference>
<dbReference type="InParanoid" id="L7JUT5"/>
<keyword evidence="3 8" id="KW-0347">Helicase</keyword>
<dbReference type="InterPro" id="IPR027417">
    <property type="entry name" value="P-loop_NTPase"/>
</dbReference>
<dbReference type="CDD" id="cd17917">
    <property type="entry name" value="DEXHc_RHA-like"/>
    <property type="match status" value="1"/>
</dbReference>
<dbReference type="Pfam" id="PF00271">
    <property type="entry name" value="Helicase_C"/>
    <property type="match status" value="1"/>
</dbReference>
<evidence type="ECO:0000313" key="8">
    <source>
        <dbReference type="EMBL" id="ELQ74801.1"/>
    </source>
</evidence>
<dbReference type="InterPro" id="IPR011545">
    <property type="entry name" value="DEAD/DEAH_box_helicase_dom"/>
</dbReference>
<dbReference type="EC" id="3.6.1.15" evidence="8"/>
<keyword evidence="1" id="KW-0547">Nucleotide-binding</keyword>
<dbReference type="Gene3D" id="1.20.120.1080">
    <property type="match status" value="1"/>
</dbReference>